<keyword evidence="3" id="KW-1185">Reference proteome</keyword>
<evidence type="ECO:0000313" key="3">
    <source>
        <dbReference type="Proteomes" id="UP000008311"/>
    </source>
</evidence>
<feature type="chain" id="PRO_5002890076" description="Secreted protein" evidence="1">
    <location>
        <begin position="20"/>
        <end position="60"/>
    </location>
</feature>
<dbReference type="Proteomes" id="UP000008311">
    <property type="component" value="Unassembled WGS sequence"/>
</dbReference>
<reference evidence="3" key="1">
    <citation type="journal article" date="2010" name="Nat. Biotechnol.">
        <title>Draft genome sequence of the oilseed species Ricinus communis.</title>
        <authorList>
            <person name="Chan A.P."/>
            <person name="Crabtree J."/>
            <person name="Zhao Q."/>
            <person name="Lorenzi H."/>
            <person name="Orvis J."/>
            <person name="Puiu D."/>
            <person name="Melake-Berhan A."/>
            <person name="Jones K.M."/>
            <person name="Redman J."/>
            <person name="Chen G."/>
            <person name="Cahoon E.B."/>
            <person name="Gedil M."/>
            <person name="Stanke M."/>
            <person name="Haas B.J."/>
            <person name="Wortman J.R."/>
            <person name="Fraser-Liggett C.M."/>
            <person name="Ravel J."/>
            <person name="Rabinowicz P.D."/>
        </authorList>
    </citation>
    <scope>NUCLEOTIDE SEQUENCE [LARGE SCALE GENOMIC DNA]</scope>
    <source>
        <strain evidence="3">cv. Hale</strain>
    </source>
</reference>
<dbReference type="AlphaFoldDB" id="B9T7G0"/>
<organism evidence="2 3">
    <name type="scientific">Ricinus communis</name>
    <name type="common">Castor bean</name>
    <dbReference type="NCBI Taxonomy" id="3988"/>
    <lineage>
        <taxon>Eukaryota</taxon>
        <taxon>Viridiplantae</taxon>
        <taxon>Streptophyta</taxon>
        <taxon>Embryophyta</taxon>
        <taxon>Tracheophyta</taxon>
        <taxon>Spermatophyta</taxon>
        <taxon>Magnoliopsida</taxon>
        <taxon>eudicotyledons</taxon>
        <taxon>Gunneridae</taxon>
        <taxon>Pentapetalae</taxon>
        <taxon>rosids</taxon>
        <taxon>fabids</taxon>
        <taxon>Malpighiales</taxon>
        <taxon>Euphorbiaceae</taxon>
        <taxon>Acalyphoideae</taxon>
        <taxon>Acalypheae</taxon>
        <taxon>Ricinus</taxon>
    </lineage>
</organism>
<dbReference type="EMBL" id="EQ974750">
    <property type="protein sequence ID" value="EEF28203.1"/>
    <property type="molecule type" value="Genomic_DNA"/>
</dbReference>
<sequence length="60" mass="7133">MPVPFTLVILYFASSLSWSQDFTTLRFYVSDLSRDRRFSCVLCQLLQPAFPPMLRKQRKM</sequence>
<dbReference type="InParanoid" id="B9T7G0"/>
<name>B9T7G0_RICCO</name>
<keyword evidence="1" id="KW-0732">Signal</keyword>
<accession>B9T7G0</accession>
<gene>
    <name evidence="2" type="ORF">RCOM_0303170</name>
</gene>
<evidence type="ECO:0008006" key="4">
    <source>
        <dbReference type="Google" id="ProtNLM"/>
    </source>
</evidence>
<evidence type="ECO:0000313" key="2">
    <source>
        <dbReference type="EMBL" id="EEF28203.1"/>
    </source>
</evidence>
<feature type="signal peptide" evidence="1">
    <location>
        <begin position="1"/>
        <end position="19"/>
    </location>
</feature>
<evidence type="ECO:0000256" key="1">
    <source>
        <dbReference type="SAM" id="SignalP"/>
    </source>
</evidence>
<proteinExistence type="predicted"/>
<protein>
    <recommendedName>
        <fullName evidence="4">Secreted protein</fullName>
    </recommendedName>
</protein>